<sequence>MVTILRVGQLKYKVNRKDHNPPHVHVEGGGASLRVNLLNFNVMDQNTGFSKAMVRRIILFIEEHHAEFLEKWMEYHEKS</sequence>
<dbReference type="RefSeq" id="WP_015470985.1">
    <property type="nucleotide sequence ID" value="NC_020813.1"/>
</dbReference>
<evidence type="ECO:0000313" key="1">
    <source>
        <dbReference type="EMBL" id="AGH96495.1"/>
    </source>
</evidence>
<dbReference type="KEGG" id="bex:A11Q_2279"/>
<protein>
    <recommendedName>
        <fullName evidence="3">DUF4160 domain-containing protein</fullName>
    </recommendedName>
</protein>
<dbReference type="HOGENOM" id="CLU_162083_4_1_7"/>
<organism evidence="1 2">
    <name type="scientific">Pseudobdellovibrio exovorus JSS</name>
    <dbReference type="NCBI Taxonomy" id="1184267"/>
    <lineage>
        <taxon>Bacteria</taxon>
        <taxon>Pseudomonadati</taxon>
        <taxon>Bdellovibrionota</taxon>
        <taxon>Bdellovibrionia</taxon>
        <taxon>Bdellovibrionales</taxon>
        <taxon>Pseudobdellovibrionaceae</taxon>
        <taxon>Pseudobdellovibrio</taxon>
    </lineage>
</organism>
<dbReference type="OrthoDB" id="122670at2"/>
<name>M4VDF3_9BACT</name>
<reference evidence="1 2" key="1">
    <citation type="journal article" date="2013" name="ISME J.">
        <title>By their genes ye shall know them: genomic signatures of predatory bacteria.</title>
        <authorList>
            <person name="Pasternak Z."/>
            <person name="Pietrokovski S."/>
            <person name="Rotem O."/>
            <person name="Gophna U."/>
            <person name="Lurie-Weinberger M.N."/>
            <person name="Jurkevitch E."/>
        </authorList>
    </citation>
    <scope>NUCLEOTIDE SEQUENCE [LARGE SCALE GENOMIC DNA]</scope>
    <source>
        <strain evidence="1 2">JSS</strain>
    </source>
</reference>
<dbReference type="STRING" id="1184267.A11Q_2279"/>
<accession>M4VDF3</accession>
<gene>
    <name evidence="1" type="ORF">A11Q_2279</name>
</gene>
<dbReference type="InterPro" id="IPR025427">
    <property type="entry name" value="DUF4160"/>
</dbReference>
<keyword evidence="2" id="KW-1185">Reference proteome</keyword>
<dbReference type="EMBL" id="CP003537">
    <property type="protein sequence ID" value="AGH96495.1"/>
    <property type="molecule type" value="Genomic_DNA"/>
</dbReference>
<evidence type="ECO:0000313" key="2">
    <source>
        <dbReference type="Proteomes" id="UP000012040"/>
    </source>
</evidence>
<dbReference type="Proteomes" id="UP000012040">
    <property type="component" value="Chromosome"/>
</dbReference>
<dbReference type="Pfam" id="PF13711">
    <property type="entry name" value="DUF4160"/>
    <property type="match status" value="1"/>
</dbReference>
<dbReference type="AlphaFoldDB" id="M4VDF3"/>
<dbReference type="PATRIC" id="fig|1184267.3.peg.2309"/>
<evidence type="ECO:0008006" key="3">
    <source>
        <dbReference type="Google" id="ProtNLM"/>
    </source>
</evidence>
<proteinExistence type="predicted"/>